<dbReference type="PANTHER" id="PTHR43669:SF3">
    <property type="entry name" value="ALCOHOL DEHYDROGENASE, PUTATIVE (AFU_ORTHOLOGUE AFUA_3G03445)-RELATED"/>
    <property type="match status" value="1"/>
</dbReference>
<evidence type="ECO:0000256" key="2">
    <source>
        <dbReference type="ARBA" id="ARBA00023002"/>
    </source>
</evidence>
<dbReference type="InterPro" id="IPR002347">
    <property type="entry name" value="SDR_fam"/>
</dbReference>
<evidence type="ECO:0000256" key="1">
    <source>
        <dbReference type="ARBA" id="ARBA00006484"/>
    </source>
</evidence>
<dbReference type="STRING" id="554055.A0A2P6VLE8"/>
<keyword evidence="2" id="KW-0560">Oxidoreductase</keyword>
<comment type="caution">
    <text evidence="3">The sequence shown here is derived from an EMBL/GenBank/DDBJ whole genome shotgun (WGS) entry which is preliminary data.</text>
</comment>
<gene>
    <name evidence="3" type="ORF">C2E20_1885</name>
</gene>
<comment type="similarity">
    <text evidence="1">Belongs to the short-chain dehydrogenases/reductases (SDR) family.</text>
</comment>
<dbReference type="SUPFAM" id="SSF51735">
    <property type="entry name" value="NAD(P)-binding Rossmann-fold domains"/>
    <property type="match status" value="1"/>
</dbReference>
<dbReference type="EMBL" id="LHPF02000003">
    <property type="protein sequence ID" value="PSC74908.1"/>
    <property type="molecule type" value="Genomic_DNA"/>
</dbReference>
<dbReference type="PANTHER" id="PTHR43669">
    <property type="entry name" value="5-KETO-D-GLUCONATE 5-REDUCTASE"/>
    <property type="match status" value="1"/>
</dbReference>
<evidence type="ECO:0000313" key="3">
    <source>
        <dbReference type="EMBL" id="PSC74908.1"/>
    </source>
</evidence>
<evidence type="ECO:0000313" key="4">
    <source>
        <dbReference type="Proteomes" id="UP000239649"/>
    </source>
</evidence>
<proteinExistence type="inferred from homology"/>
<dbReference type="GO" id="GO:0016491">
    <property type="term" value="F:oxidoreductase activity"/>
    <property type="evidence" value="ECO:0007669"/>
    <property type="project" value="UniProtKB-KW"/>
</dbReference>
<organism evidence="3 4">
    <name type="scientific">Micractinium conductrix</name>
    <dbReference type="NCBI Taxonomy" id="554055"/>
    <lineage>
        <taxon>Eukaryota</taxon>
        <taxon>Viridiplantae</taxon>
        <taxon>Chlorophyta</taxon>
        <taxon>core chlorophytes</taxon>
        <taxon>Trebouxiophyceae</taxon>
        <taxon>Chlorellales</taxon>
        <taxon>Chlorellaceae</taxon>
        <taxon>Chlorella clade</taxon>
        <taxon>Micractinium</taxon>
    </lineage>
</organism>
<reference evidence="3 4" key="1">
    <citation type="journal article" date="2018" name="Plant J.">
        <title>Genome sequences of Chlorella sorokiniana UTEX 1602 and Micractinium conductrix SAG 241.80: implications to maltose excretion by a green alga.</title>
        <authorList>
            <person name="Arriola M.B."/>
            <person name="Velmurugan N."/>
            <person name="Zhang Y."/>
            <person name="Plunkett M.H."/>
            <person name="Hondzo H."/>
            <person name="Barney B.M."/>
        </authorList>
    </citation>
    <scope>NUCLEOTIDE SEQUENCE [LARGE SCALE GENOMIC DNA]</scope>
    <source>
        <strain evidence="3 4">SAG 241.80</strain>
    </source>
</reference>
<sequence length="235" mass="24635">MALESQVAIVTGATGIVGEGIARAFLQAGATVVAPIRSAGKEAALREALGSPPAERLHCPLDEYTTAEGAKALARWAALKFGAVDHIVACTGGMVPMAVLSAVTPSDFNAAMHDRVLGQVVLAQALAPLLREAQRSSYTVITGRLGVRCTMADGALFAIANAAVYGMVQALQAQLREKPQRVNELRIGAIVRRDSEAEHPHFPGKKSHPASLVAAEALRIAAGQQADDIVRLYLD</sequence>
<dbReference type="OrthoDB" id="2735536at2759"/>
<dbReference type="PRINTS" id="PR00081">
    <property type="entry name" value="GDHRDH"/>
</dbReference>
<dbReference type="AlphaFoldDB" id="A0A2P6VLE8"/>
<dbReference type="Gene3D" id="3.40.50.720">
    <property type="entry name" value="NAD(P)-binding Rossmann-like Domain"/>
    <property type="match status" value="1"/>
</dbReference>
<keyword evidence="4" id="KW-1185">Reference proteome</keyword>
<protein>
    <submittedName>
        <fullName evidence="3">SDR family oxidoreductase</fullName>
    </submittedName>
</protein>
<name>A0A2P6VLE8_9CHLO</name>
<dbReference type="Proteomes" id="UP000239649">
    <property type="component" value="Unassembled WGS sequence"/>
</dbReference>
<accession>A0A2P6VLE8</accession>
<dbReference type="Pfam" id="PF00106">
    <property type="entry name" value="adh_short"/>
    <property type="match status" value="1"/>
</dbReference>
<dbReference type="InterPro" id="IPR036291">
    <property type="entry name" value="NAD(P)-bd_dom_sf"/>
</dbReference>